<gene>
    <name evidence="2" type="ORF">AC244_15295</name>
</gene>
<dbReference type="OrthoDB" id="9814124at2"/>
<dbReference type="AlphaFoldDB" id="A0A0L8BUP4"/>
<evidence type="ECO:0000259" key="1">
    <source>
        <dbReference type="Pfam" id="PF01370"/>
    </source>
</evidence>
<dbReference type="CDD" id="cd08946">
    <property type="entry name" value="SDR_e"/>
    <property type="match status" value="1"/>
</dbReference>
<dbReference type="RefSeq" id="WP_053249660.1">
    <property type="nucleotide sequence ID" value="NZ_LGAP01000008.1"/>
</dbReference>
<feature type="domain" description="NAD-dependent epimerase/dehydratase" evidence="1">
    <location>
        <begin position="4"/>
        <end position="233"/>
    </location>
</feature>
<accession>A0A0L8BUP4</accession>
<dbReference type="Proteomes" id="UP000037425">
    <property type="component" value="Unassembled WGS sequence"/>
</dbReference>
<comment type="caution">
    <text evidence="2">The sequence shown here is derived from an EMBL/GenBank/DDBJ whole genome shotgun (WGS) entry which is preliminary data.</text>
</comment>
<dbReference type="InterPro" id="IPR001509">
    <property type="entry name" value="Epimerase_deHydtase"/>
</dbReference>
<dbReference type="Gene3D" id="3.40.50.720">
    <property type="entry name" value="NAD(P)-binding Rossmann-like Domain"/>
    <property type="match status" value="1"/>
</dbReference>
<evidence type="ECO:0000313" key="2">
    <source>
        <dbReference type="EMBL" id="KOF18214.1"/>
    </source>
</evidence>
<evidence type="ECO:0000313" key="3">
    <source>
        <dbReference type="Proteomes" id="UP000037425"/>
    </source>
</evidence>
<dbReference type="PATRIC" id="fig|106592.7.peg.7345"/>
<organism evidence="2 3">
    <name type="scientific">Ensifer adhaerens</name>
    <name type="common">Sinorhizobium morelense</name>
    <dbReference type="NCBI Taxonomy" id="106592"/>
    <lineage>
        <taxon>Bacteria</taxon>
        <taxon>Pseudomonadati</taxon>
        <taxon>Pseudomonadota</taxon>
        <taxon>Alphaproteobacteria</taxon>
        <taxon>Hyphomicrobiales</taxon>
        <taxon>Rhizobiaceae</taxon>
        <taxon>Sinorhizobium/Ensifer group</taxon>
        <taxon>Ensifer</taxon>
    </lineage>
</organism>
<protein>
    <submittedName>
        <fullName evidence="2">UDP-glucose 4-epimerase</fullName>
    </submittedName>
</protein>
<reference evidence="3" key="1">
    <citation type="submission" date="2015-07" db="EMBL/GenBank/DDBJ databases">
        <title>Whole genome sequence of an Ensifer adhaerens strain isolated from a cave pool in the Wind Cave National Park.</title>
        <authorList>
            <person name="Eng W.W.H."/>
            <person name="Gan H.M."/>
            <person name="Barton H.A."/>
            <person name="Savka M.A."/>
        </authorList>
    </citation>
    <scope>NUCLEOTIDE SEQUENCE [LARGE SCALE GENOMIC DNA]</scope>
    <source>
        <strain evidence="3">SD006</strain>
    </source>
</reference>
<dbReference type="Pfam" id="PF01370">
    <property type="entry name" value="Epimerase"/>
    <property type="match status" value="1"/>
</dbReference>
<proteinExistence type="predicted"/>
<dbReference type="PANTHER" id="PTHR43245">
    <property type="entry name" value="BIFUNCTIONAL POLYMYXIN RESISTANCE PROTEIN ARNA"/>
    <property type="match status" value="1"/>
</dbReference>
<dbReference type="SUPFAM" id="SSF51735">
    <property type="entry name" value="NAD(P)-binding Rossmann-fold domains"/>
    <property type="match status" value="1"/>
</dbReference>
<sequence>MTRVLVSGGTGFVGRFIVEHLLASGYEVVVGGRTPPAPALFSKPVAFVPLALDPDIDQSAAFRHIDHFVHAAFQHVAGRYRGGEGDDPEGFRRSNLDGSVRLFQTARNEGVKRCVFLSSRAVYGEQPPGAGLFEETPCNPESLYGALKLEAENELDALGTAAFKTASLRVTGVYGVPGEGAAHKWQPLFDDYLSGRVIAPRAGTEVHGEDVAAAVRLALQTPLDGSQGHVFNVSDVLVDNRAILAMVQHITGSRHALPGSAALAAFNAMNTEKIRALGWQPGGLERLQATVRKLLA</sequence>
<dbReference type="InterPro" id="IPR050177">
    <property type="entry name" value="Lipid_A_modif_metabolic_enz"/>
</dbReference>
<dbReference type="EMBL" id="LGAP01000008">
    <property type="protein sequence ID" value="KOF18214.1"/>
    <property type="molecule type" value="Genomic_DNA"/>
</dbReference>
<dbReference type="InterPro" id="IPR036291">
    <property type="entry name" value="NAD(P)-bd_dom_sf"/>
</dbReference>
<name>A0A0L8BUP4_ENSAD</name>